<feature type="transmembrane region" description="Helical" evidence="1">
    <location>
        <begin position="141"/>
        <end position="163"/>
    </location>
</feature>
<gene>
    <name evidence="2" type="ORF">NDEV_1302</name>
</gene>
<sequence length="174" mass="19808">MKKRFYLFLPIYLSFFVGLGVYEIIHPPFSTDSARIGDYEVKVETTPPVPEVGKITTVHFIVLDQNEKPVDNFRMGAQIYYNDNMISSFSLSDHDSGKWDLDYIFKEPGNHVIRVDLVDFKNGGMLSYTFNMGVLNFYMSLFTYLIVAGLAGAGGIVIAIILFQKNIWPKKNKT</sequence>
<evidence type="ECO:0000313" key="3">
    <source>
        <dbReference type="Proteomes" id="UP000196239"/>
    </source>
</evidence>
<proteinExistence type="predicted"/>
<organism evidence="2 3">
    <name type="scientific">Nitrosotalea devaniterrae</name>
    <dbReference type="NCBI Taxonomy" id="1078905"/>
    <lineage>
        <taxon>Archaea</taxon>
        <taxon>Nitrososphaerota</taxon>
        <taxon>Nitrososphaeria</taxon>
        <taxon>Nitrosotaleales</taxon>
        <taxon>Nitrosotaleaceae</taxon>
        <taxon>Nitrosotalea</taxon>
    </lineage>
</organism>
<dbReference type="KEGG" id="ndv:NDEV_1302"/>
<feature type="transmembrane region" description="Helical" evidence="1">
    <location>
        <begin position="7"/>
        <end position="25"/>
    </location>
</feature>
<dbReference type="AlphaFoldDB" id="A0A128A426"/>
<accession>A0A128A426</accession>
<keyword evidence="1" id="KW-1133">Transmembrane helix</keyword>
<keyword evidence="1" id="KW-0472">Membrane</keyword>
<evidence type="ECO:0000256" key="1">
    <source>
        <dbReference type="SAM" id="Phobius"/>
    </source>
</evidence>
<keyword evidence="3" id="KW-1185">Reference proteome</keyword>
<dbReference type="Proteomes" id="UP000196239">
    <property type="component" value="Chromosome 1"/>
</dbReference>
<name>A0A128A426_9ARCH</name>
<evidence type="ECO:0008006" key="4">
    <source>
        <dbReference type="Google" id="ProtNLM"/>
    </source>
</evidence>
<keyword evidence="1" id="KW-0812">Transmembrane</keyword>
<dbReference type="EMBL" id="LN890280">
    <property type="protein sequence ID" value="CUR52067.1"/>
    <property type="molecule type" value="Genomic_DNA"/>
</dbReference>
<evidence type="ECO:0000313" key="2">
    <source>
        <dbReference type="EMBL" id="CUR52067.1"/>
    </source>
</evidence>
<reference evidence="3" key="1">
    <citation type="submission" date="2015-10" db="EMBL/GenBank/DDBJ databases">
        <authorList>
            <person name="Lehtovirta-Morley L.E."/>
            <person name="Vieille C."/>
        </authorList>
    </citation>
    <scope>NUCLEOTIDE SEQUENCE [LARGE SCALE GENOMIC DNA]</scope>
</reference>
<protein>
    <recommendedName>
        <fullName evidence="4">YtkA-like domain-containing protein</fullName>
    </recommendedName>
</protein>